<dbReference type="Proteomes" id="UP001165289">
    <property type="component" value="Unassembled WGS sequence"/>
</dbReference>
<evidence type="ECO:0000256" key="3">
    <source>
        <dbReference type="ARBA" id="ARBA00008734"/>
    </source>
</evidence>
<dbReference type="EMBL" id="JAKMXF010000199">
    <property type="protein sequence ID" value="KAI6655435.1"/>
    <property type="molecule type" value="Genomic_DNA"/>
</dbReference>
<dbReference type="PANTHER" id="PTHR46051">
    <property type="entry name" value="SH2 DOMAIN-CONTAINING PROTEIN"/>
    <property type="match status" value="1"/>
</dbReference>
<proteinExistence type="inferred from homology"/>
<evidence type="ECO:0000256" key="4">
    <source>
        <dbReference type="ARBA" id="ARBA00012981"/>
    </source>
</evidence>
<evidence type="ECO:0000256" key="5">
    <source>
        <dbReference type="ARBA" id="ARBA00022553"/>
    </source>
</evidence>
<dbReference type="SMART" id="SM00252">
    <property type="entry name" value="SH2"/>
    <property type="match status" value="1"/>
</dbReference>
<dbReference type="GO" id="GO:0034485">
    <property type="term" value="F:phosphatidylinositol-3,4,5-trisphosphate 5-phosphatase activity"/>
    <property type="evidence" value="ECO:0007669"/>
    <property type="project" value="UniProtKB-EC"/>
</dbReference>
<evidence type="ECO:0000256" key="7">
    <source>
        <dbReference type="ARBA" id="ARBA00022801"/>
    </source>
</evidence>
<accession>A0AAV7K4C3</accession>
<reference evidence="14 15" key="1">
    <citation type="journal article" date="2023" name="BMC Biol.">
        <title>The compact genome of the sponge Oopsacas minuta (Hexactinellida) is lacking key metazoan core genes.</title>
        <authorList>
            <person name="Santini S."/>
            <person name="Schenkelaars Q."/>
            <person name="Jourda C."/>
            <person name="Duchesne M."/>
            <person name="Belahbib H."/>
            <person name="Rocher C."/>
            <person name="Selva M."/>
            <person name="Riesgo A."/>
            <person name="Vervoort M."/>
            <person name="Leys S.P."/>
            <person name="Kodjabachian L."/>
            <person name="Le Bivic A."/>
            <person name="Borchiellini C."/>
            <person name="Claverie J.M."/>
            <person name="Renard E."/>
        </authorList>
    </citation>
    <scope>NUCLEOTIDE SEQUENCE [LARGE SCALE GENOMIC DNA]</scope>
    <source>
        <strain evidence="14">SPO-2</strain>
    </source>
</reference>
<dbReference type="SUPFAM" id="SSF56219">
    <property type="entry name" value="DNase I-like"/>
    <property type="match status" value="1"/>
</dbReference>
<dbReference type="Pfam" id="PF22669">
    <property type="entry name" value="Exo_endo_phos2"/>
    <property type="match status" value="1"/>
</dbReference>
<keyword evidence="15" id="KW-1185">Reference proteome</keyword>
<sequence>MSTSEESPPWYHTGLSRNRAEEMLVQADKNGSFIVRTSESISGAYVLSEFFNNRVHHYRILPSEKGFFIECPGTTNLQYFKSLIELIEYYGKPKRGLVCELTYAVEQDEDDDDDNIVSLETNTKFFNALSARIPNAIQDTEFERQFREYFSKHLMTDSLSFVNNHSMPKMLYQLFENDISTLYTSIDLFQKRLRYAYQLMFLAMGNTNDILQSPTSNPNNDFASVISTMKDTTDLVFKTEQLFNKLLLQLSNEPSSEDTYQIYKDNIESKPKRMIDVGRESFEVKICHKMNHSVIEVNTYDGILTILNNGHKEDIPCLDLQKIIKSQNNPLFLSIVKRLDESIGVLFTTLSQRERFCEISLLMINHHNYKIARNNISLFVGTWNMGEASPPDSLETWLSSKGTGINLPGYLDRSYDLYIIGVQENDTLMRIPSSDWPTKLRNHISNMNKLEYKIIAFEHFWHIGLVGIIKSDLYHKVSNIQQANVKTGLGKINVGTKVGNKGAVGVSFAYENTSFLFVNCHLTSGHEQKRLAKRRANFRDIMKNLIFKSPHPHCDITNQFNYTFFFGDLNYRIDLEPDIILEKITEADFYYLKRHDQLTIELERNNSFFAFEEAPVRFPPTYRYIRGSRSSYHILKKKAVKDKINVPSYCDRILFKSYLNSPILPTSYGCSDEIFTSDHSPVFASFVLGIQAPDISRAPAKALSMHIMQISIGFESFEAHITRSNANEIYYLQLFSDCFDGFRKSKHCSSIRELSSGSNNVVAKWTPKELPERIIPVNQERDFLIQQVVFVQIKCVGGDDDTFGETHISLSDFIGKSPQPFHKVLTYQSYPVGSIHGSFHIYDPSSKATDVNIDDTYARLEFTTSSDIDYLYDEMLANKSHSSNEGSKMVAIAQPKSSVGVSSISIEETIESLQNTELEMFLIKYGLGKYYSLLLRSGFKDTIQLYYLDEKYLDNMGITGEDGKKFYSLAQYICQHFSRSK</sequence>
<keyword evidence="11" id="KW-0206">Cytoskeleton</keyword>
<keyword evidence="10" id="KW-0472">Membrane</keyword>
<dbReference type="Pfam" id="PF00017">
    <property type="entry name" value="SH2"/>
    <property type="match status" value="1"/>
</dbReference>
<comment type="subcellular location">
    <subcellularLocation>
        <location evidence="2">Cytoplasm</location>
        <location evidence="2">Cytoskeleton</location>
    </subcellularLocation>
    <subcellularLocation>
        <location evidence="1">Membrane</location>
        <topology evidence="1">Peripheral membrane protein</topology>
    </subcellularLocation>
</comment>
<dbReference type="InterPro" id="IPR013761">
    <property type="entry name" value="SAM/pointed_sf"/>
</dbReference>
<evidence type="ECO:0000313" key="15">
    <source>
        <dbReference type="Proteomes" id="UP001165289"/>
    </source>
</evidence>
<evidence type="ECO:0000256" key="2">
    <source>
        <dbReference type="ARBA" id="ARBA00004245"/>
    </source>
</evidence>
<dbReference type="GO" id="GO:0046856">
    <property type="term" value="P:phosphatidylinositol dephosphorylation"/>
    <property type="evidence" value="ECO:0007669"/>
    <property type="project" value="InterPro"/>
</dbReference>
<dbReference type="InterPro" id="IPR000980">
    <property type="entry name" value="SH2"/>
</dbReference>
<evidence type="ECO:0000256" key="8">
    <source>
        <dbReference type="ARBA" id="ARBA00022859"/>
    </source>
</evidence>
<organism evidence="14 15">
    <name type="scientific">Oopsacas minuta</name>
    <dbReference type="NCBI Taxonomy" id="111878"/>
    <lineage>
        <taxon>Eukaryota</taxon>
        <taxon>Metazoa</taxon>
        <taxon>Porifera</taxon>
        <taxon>Hexactinellida</taxon>
        <taxon>Hexasterophora</taxon>
        <taxon>Lyssacinosida</taxon>
        <taxon>Leucopsacidae</taxon>
        <taxon>Oopsacas</taxon>
    </lineage>
</organism>
<dbReference type="InterPro" id="IPR036860">
    <property type="entry name" value="SH2_dom_sf"/>
</dbReference>
<dbReference type="EC" id="3.1.3.86" evidence="4"/>
<evidence type="ECO:0000256" key="12">
    <source>
        <dbReference type="PROSITE-ProRule" id="PRU00191"/>
    </source>
</evidence>
<dbReference type="GO" id="GO:0016020">
    <property type="term" value="C:membrane"/>
    <property type="evidence" value="ECO:0007669"/>
    <property type="project" value="UniProtKB-SubCell"/>
</dbReference>
<evidence type="ECO:0000256" key="10">
    <source>
        <dbReference type="ARBA" id="ARBA00023136"/>
    </source>
</evidence>
<gene>
    <name evidence="14" type="ORF">LOD99_2270</name>
</gene>
<dbReference type="InterPro" id="IPR057509">
    <property type="entry name" value="C2_SHIP1-2_2nd"/>
</dbReference>
<keyword evidence="12" id="KW-0727">SH2 domain</keyword>
<evidence type="ECO:0000256" key="11">
    <source>
        <dbReference type="ARBA" id="ARBA00023212"/>
    </source>
</evidence>
<dbReference type="PROSITE" id="PS50001">
    <property type="entry name" value="SH2"/>
    <property type="match status" value="1"/>
</dbReference>
<dbReference type="GO" id="GO:0050776">
    <property type="term" value="P:regulation of immune response"/>
    <property type="evidence" value="ECO:0007669"/>
    <property type="project" value="TreeGrafter"/>
</dbReference>
<keyword evidence="7" id="KW-0378">Hydrolase</keyword>
<dbReference type="GO" id="GO:0005856">
    <property type="term" value="C:cytoskeleton"/>
    <property type="evidence" value="ECO:0007669"/>
    <property type="project" value="UniProtKB-SubCell"/>
</dbReference>
<dbReference type="SUPFAM" id="SSF55550">
    <property type="entry name" value="SH2 domain"/>
    <property type="match status" value="1"/>
</dbReference>
<name>A0AAV7K4C3_9METZ</name>
<evidence type="ECO:0000259" key="13">
    <source>
        <dbReference type="PROSITE" id="PS50001"/>
    </source>
</evidence>
<keyword evidence="8" id="KW-0391">Immunity</keyword>
<dbReference type="Gene3D" id="3.30.505.10">
    <property type="entry name" value="SH2 domain"/>
    <property type="match status" value="1"/>
</dbReference>
<keyword evidence="9" id="KW-1064">Adaptive immunity</keyword>
<evidence type="ECO:0000256" key="9">
    <source>
        <dbReference type="ARBA" id="ARBA00023130"/>
    </source>
</evidence>
<evidence type="ECO:0000256" key="6">
    <source>
        <dbReference type="ARBA" id="ARBA00022588"/>
    </source>
</evidence>
<dbReference type="PRINTS" id="PR00401">
    <property type="entry name" value="SH2DOMAIN"/>
</dbReference>
<dbReference type="Pfam" id="PF24147">
    <property type="entry name" value="C2_SHIP1-2_2nd"/>
    <property type="match status" value="1"/>
</dbReference>
<keyword evidence="11" id="KW-0963">Cytoplasm</keyword>
<evidence type="ECO:0000256" key="1">
    <source>
        <dbReference type="ARBA" id="ARBA00004170"/>
    </source>
</evidence>
<keyword evidence="6" id="KW-0399">Innate immunity</keyword>
<dbReference type="Gene3D" id="3.60.10.10">
    <property type="entry name" value="Endonuclease/exonuclease/phosphatase"/>
    <property type="match status" value="1"/>
</dbReference>
<evidence type="ECO:0000313" key="14">
    <source>
        <dbReference type="EMBL" id="KAI6655435.1"/>
    </source>
</evidence>
<dbReference type="PANTHER" id="PTHR46051:SF1">
    <property type="entry name" value="INOSITOL POLYPHOSPHATE-RELATED PHOSPHATASE DOMAIN-CONTAINING PROTEIN"/>
    <property type="match status" value="1"/>
</dbReference>
<dbReference type="InterPro" id="IPR000300">
    <property type="entry name" value="IPPc"/>
</dbReference>
<dbReference type="SMART" id="SM00128">
    <property type="entry name" value="IPPc"/>
    <property type="match status" value="1"/>
</dbReference>
<dbReference type="Gene3D" id="1.10.150.50">
    <property type="entry name" value="Transcription Factor, Ets-1"/>
    <property type="match status" value="1"/>
</dbReference>
<dbReference type="SUPFAM" id="SSF47769">
    <property type="entry name" value="SAM/Pointed domain"/>
    <property type="match status" value="1"/>
</dbReference>
<feature type="domain" description="SH2" evidence="13">
    <location>
        <begin position="10"/>
        <end position="105"/>
    </location>
</feature>
<dbReference type="InterPro" id="IPR036691">
    <property type="entry name" value="Endo/exonu/phosph_ase_sf"/>
</dbReference>
<dbReference type="GO" id="GO:0009966">
    <property type="term" value="P:regulation of signal transduction"/>
    <property type="evidence" value="ECO:0007669"/>
    <property type="project" value="TreeGrafter"/>
</dbReference>
<dbReference type="GO" id="GO:0002250">
    <property type="term" value="P:adaptive immune response"/>
    <property type="evidence" value="ECO:0007669"/>
    <property type="project" value="UniProtKB-KW"/>
</dbReference>
<protein>
    <recommendedName>
        <fullName evidence="4">phosphatidylinositol-3,4,5-trisphosphate 5-phosphatase</fullName>
        <ecNumber evidence="4">3.1.3.86</ecNumber>
    </recommendedName>
</protein>
<comment type="caution">
    <text evidence="14">The sequence shown here is derived from an EMBL/GenBank/DDBJ whole genome shotgun (WGS) entry which is preliminary data.</text>
</comment>
<dbReference type="AlphaFoldDB" id="A0AAV7K4C3"/>
<dbReference type="GO" id="GO:0045087">
    <property type="term" value="P:innate immune response"/>
    <property type="evidence" value="ECO:0007669"/>
    <property type="project" value="UniProtKB-KW"/>
</dbReference>
<comment type="similarity">
    <text evidence="3">Belongs to the inositol 1,4,5-trisphosphate 5-phosphatase family.</text>
</comment>
<keyword evidence="5" id="KW-0597">Phosphoprotein</keyword>